<dbReference type="AlphaFoldDB" id="C2JZD8"/>
<dbReference type="Pfam" id="PF00005">
    <property type="entry name" value="ABC_tran"/>
    <property type="match status" value="1"/>
</dbReference>
<dbReference type="HOGENOM" id="CLU_000604_1_2_9"/>
<dbReference type="SMART" id="SM00382">
    <property type="entry name" value="AAA"/>
    <property type="match status" value="1"/>
</dbReference>
<evidence type="ECO:0000313" key="6">
    <source>
        <dbReference type="Proteomes" id="UP000004525"/>
    </source>
</evidence>
<evidence type="ECO:0000256" key="1">
    <source>
        <dbReference type="ARBA" id="ARBA00022448"/>
    </source>
</evidence>
<accession>C2JZD8</accession>
<dbReference type="EMBL" id="ACIZ01000097">
    <property type="protein sequence ID" value="EEN79611.1"/>
    <property type="molecule type" value="Genomic_DNA"/>
</dbReference>
<protein>
    <submittedName>
        <fullName evidence="5">ABC transporter, ATP-binding protein</fullName>
    </submittedName>
</protein>
<sequence>MLLAIPIVAVYTVHILHIQYKHTKEMFAMLNVTNLTKRFGNTTAVHDVSFAVRPGEILGLIGQNGAGKTTTFRMLLNLLQPDQGTVTWNQQPLAKLSRETIGYLPEERGLYPKMTIADQICFFAELHGMKRPAVMAVLDQWLDQFQVKGKPTDLVKDLSKGNQQKVQLIAAMIHTPQFIILDEPFSGLDPVNAHLLEVGIRRLRDQGSAIIYSSHDMRNVEAISDRLVMLKNGAVVLSGKLDEIREQFGQTRLYVQSPLTQQELQAFPGVITVTPRSRGFLVKLTDPQVGHDIFAAATHQGYIPEFSQQAPSLDEIFRMKVEA</sequence>
<comment type="caution">
    <text evidence="5">The sequence shown here is derived from an EMBL/GenBank/DDBJ whole genome shotgun (WGS) entry which is preliminary data.</text>
</comment>
<dbReference type="Proteomes" id="UP000004525">
    <property type="component" value="Unassembled WGS sequence"/>
</dbReference>
<keyword evidence="3 5" id="KW-0067">ATP-binding</keyword>
<keyword evidence="2" id="KW-0547">Nucleotide-binding</keyword>
<evidence type="ECO:0000313" key="5">
    <source>
        <dbReference type="EMBL" id="EEN79611.1"/>
    </source>
</evidence>
<dbReference type="InterPro" id="IPR017871">
    <property type="entry name" value="ABC_transporter-like_CS"/>
</dbReference>
<proteinExistence type="predicted"/>
<dbReference type="PROSITE" id="PS50893">
    <property type="entry name" value="ABC_TRANSPORTER_2"/>
    <property type="match status" value="1"/>
</dbReference>
<dbReference type="Gene3D" id="3.40.50.300">
    <property type="entry name" value="P-loop containing nucleotide triphosphate hydrolases"/>
    <property type="match status" value="1"/>
</dbReference>
<evidence type="ECO:0000256" key="2">
    <source>
        <dbReference type="ARBA" id="ARBA00022741"/>
    </source>
</evidence>
<dbReference type="PANTHER" id="PTHR42939:SF1">
    <property type="entry name" value="ABC TRANSPORTER ATP-BINDING PROTEIN ALBC-RELATED"/>
    <property type="match status" value="1"/>
</dbReference>
<dbReference type="GO" id="GO:0016887">
    <property type="term" value="F:ATP hydrolysis activity"/>
    <property type="evidence" value="ECO:0007669"/>
    <property type="project" value="InterPro"/>
</dbReference>
<dbReference type="Pfam" id="PF13732">
    <property type="entry name" value="DrrA1-3_C"/>
    <property type="match status" value="1"/>
</dbReference>
<feature type="domain" description="ABC transporter" evidence="4">
    <location>
        <begin position="30"/>
        <end position="257"/>
    </location>
</feature>
<dbReference type="InterPro" id="IPR027417">
    <property type="entry name" value="P-loop_NTPase"/>
</dbReference>
<name>C2JZD8_LACRM</name>
<dbReference type="PANTHER" id="PTHR42939">
    <property type="entry name" value="ABC TRANSPORTER ATP-BINDING PROTEIN ALBC-RELATED"/>
    <property type="match status" value="1"/>
</dbReference>
<reference evidence="5" key="1">
    <citation type="submission" date="2009-01" db="EMBL/GenBank/DDBJ databases">
        <authorList>
            <person name="Qin X."/>
            <person name="Bachman B."/>
            <person name="Battles P."/>
            <person name="Bell A."/>
            <person name="Bess C."/>
            <person name="Bickham C."/>
            <person name="Chaboub L."/>
            <person name="Chen D."/>
            <person name="Coyle M."/>
            <person name="Deiros D.R."/>
            <person name="Dinh H."/>
            <person name="Forbes L."/>
            <person name="Fowler G."/>
            <person name="Francisco L."/>
            <person name="Fu Q."/>
            <person name="Gubbala S."/>
            <person name="Hale W."/>
            <person name="Han Y."/>
            <person name="Hemphill L."/>
            <person name="Highlander S.K."/>
            <person name="Hirani K."/>
            <person name="Hogues M."/>
            <person name="Jackson L."/>
            <person name="Jakkamsetti A."/>
            <person name="Javaid M."/>
            <person name="Jiang H."/>
            <person name="Korchina V."/>
            <person name="Kovar C."/>
            <person name="Lara F."/>
            <person name="Lee S."/>
            <person name="Mata R."/>
            <person name="Mathew T."/>
            <person name="Moen C."/>
            <person name="Morales K."/>
            <person name="Munidasa M."/>
            <person name="Nazareth L."/>
            <person name="Ngo R."/>
            <person name="Nguyen L."/>
            <person name="Okwuonu G."/>
            <person name="Ongeri F."/>
            <person name="Patil S."/>
            <person name="Petrosino J."/>
            <person name="Pham C."/>
            <person name="Pham P."/>
            <person name="Pu L.-L."/>
            <person name="Puazo M."/>
            <person name="Raj R."/>
            <person name="Reid J."/>
            <person name="Rouhana J."/>
            <person name="Saada N."/>
            <person name="Shang Y."/>
            <person name="Simmons D."/>
            <person name="Thornton R."/>
            <person name="Warren J."/>
            <person name="Weissenberger G."/>
            <person name="Zhang J."/>
            <person name="Zhang L."/>
            <person name="Zhou C."/>
            <person name="Zhu D."/>
            <person name="Muzny D."/>
            <person name="Worley K."/>
            <person name="Gibbs R."/>
        </authorList>
    </citation>
    <scope>NUCLEOTIDE SEQUENCE [LARGE SCALE GENOMIC DNA]</scope>
    <source>
        <strain evidence="5">LMS2-1</strain>
    </source>
</reference>
<dbReference type="GO" id="GO:0005524">
    <property type="term" value="F:ATP binding"/>
    <property type="evidence" value="ECO:0007669"/>
    <property type="project" value="UniProtKB-KW"/>
</dbReference>
<dbReference type="InterPro" id="IPR003439">
    <property type="entry name" value="ABC_transporter-like_ATP-bd"/>
</dbReference>
<dbReference type="InterPro" id="IPR051782">
    <property type="entry name" value="ABC_Transporter_VariousFunc"/>
</dbReference>
<dbReference type="SUPFAM" id="SSF52540">
    <property type="entry name" value="P-loop containing nucleoside triphosphate hydrolases"/>
    <property type="match status" value="1"/>
</dbReference>
<dbReference type="InterPro" id="IPR025302">
    <property type="entry name" value="DrrA1/2-like_C"/>
</dbReference>
<keyword evidence="6" id="KW-1185">Reference proteome</keyword>
<organism evidence="5 6">
    <name type="scientific">Lacticaseibacillus rhamnosus (strain LMS2-1)</name>
    <dbReference type="NCBI Taxonomy" id="525361"/>
    <lineage>
        <taxon>Bacteria</taxon>
        <taxon>Bacillati</taxon>
        <taxon>Bacillota</taxon>
        <taxon>Bacilli</taxon>
        <taxon>Lactobacillales</taxon>
        <taxon>Lactobacillaceae</taxon>
        <taxon>Lacticaseibacillus</taxon>
    </lineage>
</organism>
<dbReference type="InterPro" id="IPR003593">
    <property type="entry name" value="AAA+_ATPase"/>
</dbReference>
<evidence type="ECO:0000259" key="4">
    <source>
        <dbReference type="PROSITE" id="PS50893"/>
    </source>
</evidence>
<evidence type="ECO:0000256" key="3">
    <source>
        <dbReference type="ARBA" id="ARBA00022840"/>
    </source>
</evidence>
<gene>
    <name evidence="5" type="ORF">HMPREF0539_2273</name>
</gene>
<dbReference type="PROSITE" id="PS00211">
    <property type="entry name" value="ABC_TRANSPORTER_1"/>
    <property type="match status" value="1"/>
</dbReference>
<keyword evidence="1" id="KW-0813">Transport</keyword>